<sequence length="233" mass="26422">MSRALGPPRYIGVGDGGSGDISNSSTSNTAHNPNHEEYQYFNLIRTILISGEHRPDRIGIGTRSIFTPSQLRFLLLKPFISGYILSLLLSNQGFLDKVGLGHRNVDIKTSYTGQGINRFTEIIHKLKYNLFNCRIIISAWNPADLKKMALPPCYMFTYFSGYLYCQLYQRSCNITLGVLFNITFYTLLTHILAYTTDLLPGTFVYTIPLQEQLVREPTKFPIISLKLINPELV</sequence>
<dbReference type="GO" id="GO:0005739">
    <property type="term" value="C:mitochondrion"/>
    <property type="evidence" value="ECO:0007669"/>
    <property type="project" value="TreeGrafter"/>
</dbReference>
<dbReference type="PANTHER" id="PTHR11548:SF2">
    <property type="entry name" value="THYMIDYLATE SYNTHASE"/>
    <property type="match status" value="1"/>
</dbReference>
<evidence type="ECO:0000256" key="2">
    <source>
        <dbReference type="ARBA" id="ARBA00022603"/>
    </source>
</evidence>
<name>A0A5N7B5E6_9EURO</name>
<dbReference type="Proteomes" id="UP000326198">
    <property type="component" value="Unassembled WGS sequence"/>
</dbReference>
<dbReference type="InterPro" id="IPR023451">
    <property type="entry name" value="Thymidate_synth/dCMP_Mease_dom"/>
</dbReference>
<feature type="domain" description="Thymidylate synthase/dCMP hydroxymethylase" evidence="5">
    <location>
        <begin position="110"/>
        <end position="224"/>
    </location>
</feature>
<dbReference type="GO" id="GO:0005829">
    <property type="term" value="C:cytosol"/>
    <property type="evidence" value="ECO:0007669"/>
    <property type="project" value="TreeGrafter"/>
</dbReference>
<dbReference type="SUPFAM" id="SSF55831">
    <property type="entry name" value="Thymidylate synthase/dCMP hydroxymethylase"/>
    <property type="match status" value="1"/>
</dbReference>
<dbReference type="OrthoDB" id="766at2759"/>
<evidence type="ECO:0000256" key="4">
    <source>
        <dbReference type="SAM" id="MobiDB-lite"/>
    </source>
</evidence>
<accession>A0A5N7B5E6</accession>
<dbReference type="PANTHER" id="PTHR11548">
    <property type="entry name" value="THYMIDYLATE SYNTHASE 1"/>
    <property type="match status" value="1"/>
</dbReference>
<dbReference type="EC" id="2.1.1.45" evidence="1"/>
<dbReference type="AlphaFoldDB" id="A0A5N7B5E6"/>
<dbReference type="Pfam" id="PF00303">
    <property type="entry name" value="Thymidylat_synt"/>
    <property type="match status" value="1"/>
</dbReference>
<evidence type="ECO:0000256" key="1">
    <source>
        <dbReference type="ARBA" id="ARBA00011947"/>
    </source>
</evidence>
<proteinExistence type="predicted"/>
<dbReference type="InterPro" id="IPR000398">
    <property type="entry name" value="Thymidylate_synthase"/>
</dbReference>
<dbReference type="InterPro" id="IPR045097">
    <property type="entry name" value="Thymidate_synth/dCMP_Mease"/>
</dbReference>
<dbReference type="GO" id="GO:0004799">
    <property type="term" value="F:thymidylate synthase activity"/>
    <property type="evidence" value="ECO:0007669"/>
    <property type="project" value="UniProtKB-EC"/>
</dbReference>
<evidence type="ECO:0000259" key="5">
    <source>
        <dbReference type="Pfam" id="PF00303"/>
    </source>
</evidence>
<dbReference type="EMBL" id="ML736241">
    <property type="protein sequence ID" value="KAE8376388.1"/>
    <property type="molecule type" value="Genomic_DNA"/>
</dbReference>
<protein>
    <recommendedName>
        <fullName evidence="1">thymidylate synthase</fullName>
        <ecNumber evidence="1">2.1.1.45</ecNumber>
    </recommendedName>
</protein>
<reference evidence="6 7" key="1">
    <citation type="submission" date="2019-04" db="EMBL/GenBank/DDBJ databases">
        <title>Friends and foes A comparative genomics studyof 23 Aspergillus species from section Flavi.</title>
        <authorList>
            <consortium name="DOE Joint Genome Institute"/>
            <person name="Kjaerbolling I."/>
            <person name="Vesth T."/>
            <person name="Frisvad J.C."/>
            <person name="Nybo J.L."/>
            <person name="Theobald S."/>
            <person name="Kildgaard S."/>
            <person name="Isbrandt T."/>
            <person name="Kuo A."/>
            <person name="Sato A."/>
            <person name="Lyhne E.K."/>
            <person name="Kogle M.E."/>
            <person name="Wiebenga A."/>
            <person name="Kun R.S."/>
            <person name="Lubbers R.J."/>
            <person name="Makela M.R."/>
            <person name="Barry K."/>
            <person name="Chovatia M."/>
            <person name="Clum A."/>
            <person name="Daum C."/>
            <person name="Haridas S."/>
            <person name="He G."/>
            <person name="LaButti K."/>
            <person name="Lipzen A."/>
            <person name="Mondo S."/>
            <person name="Riley R."/>
            <person name="Salamov A."/>
            <person name="Simmons B.A."/>
            <person name="Magnuson J.K."/>
            <person name="Henrissat B."/>
            <person name="Mortensen U.H."/>
            <person name="Larsen T.O."/>
            <person name="Devries R.P."/>
            <person name="Grigoriev I.V."/>
            <person name="Machida M."/>
            <person name="Baker S.E."/>
            <person name="Andersen M.R."/>
        </authorList>
    </citation>
    <scope>NUCLEOTIDE SEQUENCE [LARGE SCALE GENOMIC DNA]</scope>
    <source>
        <strain evidence="6 7">IBT 29228</strain>
    </source>
</reference>
<keyword evidence="7" id="KW-1185">Reference proteome</keyword>
<feature type="region of interest" description="Disordered" evidence="4">
    <location>
        <begin position="1"/>
        <end position="33"/>
    </location>
</feature>
<feature type="compositionally biased region" description="Low complexity" evidence="4">
    <location>
        <begin position="20"/>
        <end position="29"/>
    </location>
</feature>
<dbReference type="PRINTS" id="PR00108">
    <property type="entry name" value="THYMDSNTHASE"/>
</dbReference>
<dbReference type="GO" id="GO:0006231">
    <property type="term" value="P:dTMP biosynthetic process"/>
    <property type="evidence" value="ECO:0007669"/>
    <property type="project" value="InterPro"/>
</dbReference>
<keyword evidence="2 6" id="KW-0489">Methyltransferase</keyword>
<gene>
    <name evidence="6" type="ORF">BDV26DRAFT_282676</name>
</gene>
<dbReference type="InterPro" id="IPR036926">
    <property type="entry name" value="Thymidate_synth/dCMP_Mease_sf"/>
</dbReference>
<dbReference type="GO" id="GO:0032259">
    <property type="term" value="P:methylation"/>
    <property type="evidence" value="ECO:0007669"/>
    <property type="project" value="UniProtKB-KW"/>
</dbReference>
<organism evidence="6 7">
    <name type="scientific">Aspergillus bertholletiae</name>
    <dbReference type="NCBI Taxonomy" id="1226010"/>
    <lineage>
        <taxon>Eukaryota</taxon>
        <taxon>Fungi</taxon>
        <taxon>Dikarya</taxon>
        <taxon>Ascomycota</taxon>
        <taxon>Pezizomycotina</taxon>
        <taxon>Eurotiomycetes</taxon>
        <taxon>Eurotiomycetidae</taxon>
        <taxon>Eurotiales</taxon>
        <taxon>Aspergillaceae</taxon>
        <taxon>Aspergillus</taxon>
        <taxon>Aspergillus subgen. Circumdati</taxon>
    </lineage>
</organism>
<evidence type="ECO:0000313" key="7">
    <source>
        <dbReference type="Proteomes" id="UP000326198"/>
    </source>
</evidence>
<evidence type="ECO:0000313" key="6">
    <source>
        <dbReference type="EMBL" id="KAE8376388.1"/>
    </source>
</evidence>
<evidence type="ECO:0000256" key="3">
    <source>
        <dbReference type="ARBA" id="ARBA00022679"/>
    </source>
</evidence>
<keyword evidence="3" id="KW-0808">Transferase</keyword>
<dbReference type="Gene3D" id="3.30.572.10">
    <property type="entry name" value="Thymidylate synthase/dCMP hydroxymethylase domain"/>
    <property type="match status" value="2"/>
</dbReference>